<dbReference type="NCBIfam" id="NF006157">
    <property type="entry name" value="PRK08300.1"/>
    <property type="match status" value="1"/>
</dbReference>
<dbReference type="Proteomes" id="UP001501771">
    <property type="component" value="Unassembled WGS sequence"/>
</dbReference>
<feature type="binding site" evidence="3">
    <location>
        <begin position="157"/>
        <end position="165"/>
    </location>
    <ligand>
        <name>NAD(+)</name>
        <dbReference type="ChEBI" id="CHEBI:57540"/>
    </ligand>
</feature>
<dbReference type="SMART" id="SM00859">
    <property type="entry name" value="Semialdhyde_dh"/>
    <property type="match status" value="1"/>
</dbReference>
<sequence length="305" mass="32376">MSKLTAAIVGPGNIGTDLMYKLLRSDLIEPRWMIGVDPTSEGLRLAADRGLEASHEGVDWLLKQDELPDLVFEATSAYVHREYAPRYEEAGIRAVDLTPAAVGPAVIPPVNGEQHLAAPNVNMITCGGQATIPMVAAVSKVATVSYAEIVASVSSVSAGPGTRANIDEFTRTTSRGVERIGGAERGKAIIILNPAEPPMIMRDTIFCAVPPDADRDAIVQSVVAMERAVQEYVTGYRLLQEPQVDDPSPATQGQTKVSIFVEVEGAGDHLPPYAGNLDIMTAAATRVGETIARSMAARSMTGRAL</sequence>
<dbReference type="CDD" id="cd23933">
    <property type="entry name" value="ALDH_C"/>
    <property type="match status" value="1"/>
</dbReference>
<comment type="catalytic activity">
    <reaction evidence="3">
        <text>acetaldehyde + NAD(+) + CoA = acetyl-CoA + NADH + H(+)</text>
        <dbReference type="Rhea" id="RHEA:23288"/>
        <dbReference type="ChEBI" id="CHEBI:15343"/>
        <dbReference type="ChEBI" id="CHEBI:15378"/>
        <dbReference type="ChEBI" id="CHEBI:57287"/>
        <dbReference type="ChEBI" id="CHEBI:57288"/>
        <dbReference type="ChEBI" id="CHEBI:57540"/>
        <dbReference type="ChEBI" id="CHEBI:57945"/>
        <dbReference type="EC" id="1.2.1.10"/>
    </reaction>
</comment>
<evidence type="ECO:0000256" key="3">
    <source>
        <dbReference type="HAMAP-Rule" id="MF_01657"/>
    </source>
</evidence>
<reference evidence="5 6" key="1">
    <citation type="journal article" date="2019" name="Int. J. Syst. Evol. Microbiol.">
        <title>The Global Catalogue of Microorganisms (GCM) 10K type strain sequencing project: providing services to taxonomists for standard genome sequencing and annotation.</title>
        <authorList>
            <consortium name="The Broad Institute Genomics Platform"/>
            <consortium name="The Broad Institute Genome Sequencing Center for Infectious Disease"/>
            <person name="Wu L."/>
            <person name="Ma J."/>
        </authorList>
    </citation>
    <scope>NUCLEOTIDE SEQUENCE [LARGE SCALE GENOMIC DNA]</scope>
    <source>
        <strain evidence="5 6">JCM 16022</strain>
    </source>
</reference>
<organism evidence="5 6">
    <name type="scientific">Nocardioides koreensis</name>
    <dbReference type="NCBI Taxonomy" id="433651"/>
    <lineage>
        <taxon>Bacteria</taxon>
        <taxon>Bacillati</taxon>
        <taxon>Actinomycetota</taxon>
        <taxon>Actinomycetes</taxon>
        <taxon>Propionibacteriales</taxon>
        <taxon>Nocardioidaceae</taxon>
        <taxon>Nocardioides</taxon>
    </lineage>
</organism>
<comment type="caution">
    <text evidence="3">Lacks conserved residue(s) required for the propagation of feature annotation.</text>
</comment>
<keyword evidence="2 3" id="KW-0520">NAD</keyword>
<proteinExistence type="inferred from homology"/>
<protein>
    <recommendedName>
        <fullName evidence="3">Acetaldehyde dehydrogenase</fullName>
        <ecNumber evidence="3">1.2.1.10</ecNumber>
    </recommendedName>
    <alternativeName>
        <fullName evidence="3">Acetaldehyde dehydrogenase [acetylating]</fullName>
    </alternativeName>
</protein>
<evidence type="ECO:0000256" key="2">
    <source>
        <dbReference type="ARBA" id="ARBA00023027"/>
    </source>
</evidence>
<feature type="active site" description="Acyl-thioester intermediate" evidence="3">
    <location>
        <position position="126"/>
    </location>
</feature>
<comment type="similarity">
    <text evidence="1 3">Belongs to the acetaldehyde dehydrogenase family.</text>
</comment>
<keyword evidence="3" id="KW-0560">Oxidoreductase</keyword>
<dbReference type="SUPFAM" id="SSF55347">
    <property type="entry name" value="Glyceraldehyde-3-phosphate dehydrogenase-like, C-terminal domain"/>
    <property type="match status" value="1"/>
</dbReference>
<keyword evidence="6" id="KW-1185">Reference proteome</keyword>
<evidence type="ECO:0000313" key="5">
    <source>
        <dbReference type="EMBL" id="GAA2153996.1"/>
    </source>
</evidence>
<dbReference type="HAMAP" id="MF_01657">
    <property type="entry name" value="Ac_ald_DH_ac"/>
    <property type="match status" value="1"/>
</dbReference>
<dbReference type="SUPFAM" id="SSF51735">
    <property type="entry name" value="NAD(P)-binding Rossmann-fold domains"/>
    <property type="match status" value="1"/>
</dbReference>
<accession>A0ABN3A4X8</accession>
<dbReference type="Pfam" id="PF09290">
    <property type="entry name" value="AcetDehyd-dimer"/>
    <property type="match status" value="1"/>
</dbReference>
<dbReference type="InterPro" id="IPR036291">
    <property type="entry name" value="NAD(P)-bd_dom_sf"/>
</dbReference>
<dbReference type="Gene3D" id="3.40.50.720">
    <property type="entry name" value="NAD(P)-binding Rossmann-like Domain"/>
    <property type="match status" value="1"/>
</dbReference>
<feature type="binding site" evidence="3">
    <location>
        <position position="276"/>
    </location>
    <ligand>
        <name>NAD(+)</name>
        <dbReference type="ChEBI" id="CHEBI:57540"/>
    </ligand>
</feature>
<dbReference type="EMBL" id="BAAAQR010000014">
    <property type="protein sequence ID" value="GAA2153996.1"/>
    <property type="molecule type" value="Genomic_DNA"/>
</dbReference>
<gene>
    <name evidence="5" type="ORF">GCM10009844_39200</name>
</gene>
<dbReference type="Gene3D" id="3.30.360.10">
    <property type="entry name" value="Dihydrodipicolinate Reductase, domain 2"/>
    <property type="match status" value="1"/>
</dbReference>
<evidence type="ECO:0000256" key="1">
    <source>
        <dbReference type="ARBA" id="ARBA00009244"/>
    </source>
</evidence>
<keyword evidence="3" id="KW-0058">Aromatic hydrocarbons catabolism</keyword>
<dbReference type="PIRSF" id="PIRSF015689">
    <property type="entry name" value="Actaldh_dh_actl"/>
    <property type="match status" value="1"/>
</dbReference>
<dbReference type="InterPro" id="IPR000534">
    <property type="entry name" value="Semialdehyde_DH_NAD-bd"/>
</dbReference>
<evidence type="ECO:0000313" key="6">
    <source>
        <dbReference type="Proteomes" id="UP001501771"/>
    </source>
</evidence>
<name>A0ABN3A4X8_9ACTN</name>
<feature type="domain" description="Semialdehyde dehydrogenase NAD-binding" evidence="4">
    <location>
        <begin position="5"/>
        <end position="118"/>
    </location>
</feature>
<evidence type="ECO:0000259" key="4">
    <source>
        <dbReference type="SMART" id="SM00859"/>
    </source>
</evidence>
<dbReference type="InterPro" id="IPR015426">
    <property type="entry name" value="Acetylaldehyde_DH_C"/>
</dbReference>
<dbReference type="NCBIfam" id="TIGR03215">
    <property type="entry name" value="ac_ald_DH_ac"/>
    <property type="match status" value="1"/>
</dbReference>
<dbReference type="InterPro" id="IPR003361">
    <property type="entry name" value="Acetaldehyde_dehydrogenase"/>
</dbReference>
<comment type="caution">
    <text evidence="5">The sequence shown here is derived from an EMBL/GenBank/DDBJ whole genome shotgun (WGS) entry which is preliminary data.</text>
</comment>
<dbReference type="RefSeq" id="WP_344156457.1">
    <property type="nucleotide sequence ID" value="NZ_BAAAQR010000014.1"/>
</dbReference>
<dbReference type="EC" id="1.2.1.10" evidence="3"/>